<feature type="non-terminal residue" evidence="2">
    <location>
        <position position="50"/>
    </location>
</feature>
<protein>
    <submittedName>
        <fullName evidence="2">Uncharacterized protein</fullName>
    </submittedName>
</protein>
<dbReference type="EMBL" id="CP045899">
    <property type="protein sequence ID" value="QQP40747.1"/>
    <property type="molecule type" value="Genomic_DNA"/>
</dbReference>
<dbReference type="AlphaFoldDB" id="A0A7T8GZV4"/>
<dbReference type="Proteomes" id="UP000595437">
    <property type="component" value="Chromosome 10"/>
</dbReference>
<evidence type="ECO:0000256" key="1">
    <source>
        <dbReference type="SAM" id="MobiDB-lite"/>
    </source>
</evidence>
<accession>A0A7T8GZV4</accession>
<evidence type="ECO:0000313" key="3">
    <source>
        <dbReference type="Proteomes" id="UP000595437"/>
    </source>
</evidence>
<evidence type="ECO:0000313" key="2">
    <source>
        <dbReference type="EMBL" id="QQP40747.1"/>
    </source>
</evidence>
<name>A0A7T8GZV4_CALRO</name>
<gene>
    <name evidence="2" type="ORF">FKW44_014897</name>
</gene>
<feature type="region of interest" description="Disordered" evidence="1">
    <location>
        <begin position="28"/>
        <end position="50"/>
    </location>
</feature>
<keyword evidence="3" id="KW-1185">Reference proteome</keyword>
<organism evidence="2 3">
    <name type="scientific">Caligus rogercresseyi</name>
    <name type="common">Sea louse</name>
    <dbReference type="NCBI Taxonomy" id="217165"/>
    <lineage>
        <taxon>Eukaryota</taxon>
        <taxon>Metazoa</taxon>
        <taxon>Ecdysozoa</taxon>
        <taxon>Arthropoda</taxon>
        <taxon>Crustacea</taxon>
        <taxon>Multicrustacea</taxon>
        <taxon>Hexanauplia</taxon>
        <taxon>Copepoda</taxon>
        <taxon>Siphonostomatoida</taxon>
        <taxon>Caligidae</taxon>
        <taxon>Caligus</taxon>
    </lineage>
</organism>
<proteinExistence type="predicted"/>
<reference evidence="3" key="1">
    <citation type="submission" date="2021-01" db="EMBL/GenBank/DDBJ databases">
        <title>Caligus Genome Assembly.</title>
        <authorList>
            <person name="Gallardo-Escarate C."/>
        </authorList>
    </citation>
    <scope>NUCLEOTIDE SEQUENCE [LARGE SCALE GENOMIC DNA]</scope>
</reference>
<sequence length="50" mass="5512">VFWGYKSPANGPLGSAKHNWGVRRNPKAHWRFDGTQGPIGGGYVIPKHPD</sequence>